<dbReference type="InterPro" id="IPR000742">
    <property type="entry name" value="EGF"/>
</dbReference>
<dbReference type="OrthoDB" id="5912242at2759"/>
<proteinExistence type="predicted"/>
<keyword evidence="2" id="KW-0732">Signal</keyword>
<dbReference type="SMART" id="SM00181">
    <property type="entry name" value="EGF"/>
    <property type="match status" value="8"/>
</dbReference>
<feature type="transmembrane region" description="Helical" evidence="1">
    <location>
        <begin position="1032"/>
        <end position="1049"/>
    </location>
</feature>
<dbReference type="Proteomes" id="UP000663834">
    <property type="component" value="Unassembled WGS sequence"/>
</dbReference>
<dbReference type="PANTHER" id="PTHR39069:SF8">
    <property type="entry name" value="FI17111P1"/>
    <property type="match status" value="1"/>
</dbReference>
<keyword evidence="1" id="KW-1133">Transmembrane helix</keyword>
<reference evidence="4" key="1">
    <citation type="submission" date="2021-02" db="EMBL/GenBank/DDBJ databases">
        <authorList>
            <person name="Nowell W R."/>
        </authorList>
    </citation>
    <scope>NUCLEOTIDE SEQUENCE</scope>
</reference>
<dbReference type="PANTHER" id="PTHR39069">
    <property type="entry name" value="ECDYSONE-INDUCIBLE GENE E1, ISOFORM A"/>
    <property type="match status" value="1"/>
</dbReference>
<protein>
    <recommendedName>
        <fullName evidence="3">EGF-like domain-containing protein</fullName>
    </recommendedName>
</protein>
<keyword evidence="1" id="KW-0812">Transmembrane</keyword>
<feature type="domain" description="EGF-like" evidence="3">
    <location>
        <begin position="677"/>
        <end position="728"/>
    </location>
</feature>
<feature type="domain" description="EGF-like" evidence="3">
    <location>
        <begin position="229"/>
        <end position="263"/>
    </location>
</feature>
<dbReference type="AlphaFoldDB" id="A0A815DN90"/>
<name>A0A815DN90_9BILA</name>
<feature type="signal peptide" evidence="2">
    <location>
        <begin position="1"/>
        <end position="23"/>
    </location>
</feature>
<accession>A0A815DN90</accession>
<gene>
    <name evidence="4" type="ORF">KQP761_LOCUS4707</name>
</gene>
<feature type="domain" description="EGF-like" evidence="3">
    <location>
        <begin position="331"/>
        <end position="382"/>
    </location>
</feature>
<evidence type="ECO:0000313" key="5">
    <source>
        <dbReference type="Proteomes" id="UP000663834"/>
    </source>
</evidence>
<feature type="domain" description="EGF-like" evidence="3">
    <location>
        <begin position="850"/>
        <end position="886"/>
    </location>
</feature>
<sequence length="1050" mass="117218">MSSFHYLFIFGNLLLIFISLTKAASLDERCESNPECIGTGLICHSNLCQCEAPWYKPCNAVCDIQRQSVYEGDACRVDDNCMSHARCDNSSRRCVCRETFSSFNGICRKKYNETCVGNDECVSNICDFSLRRCTCGDGSVPLNDGRCRRKLARLYPNWEQANENKDFCYNNYSCLNLLATCRNDGNHTERFCQCPPNGYTSDFNNQKCIANEIERLSPMNEQTSTDSTTCVFCKDNNAVCTNVSTKDTCWCRAGYDKVENECKNIRYKFIFPTTTDPMQHSFSSGCSINESRVSVQDSLCSCAAYQEYDAATRHCKNIERQWISEHFEYGICTRIKSDEVAQGPISELCPPPLQCRANGDKYVCSCGPNKFLQSNASGAQCVYRLGKPAENSYCPMNADFINGTCVCKAGYNQVNEDRRCELVLEYQETLADCSTSGSIQANNSCKISFGGAARYCRPGICRCDPTISFPDPGSARCHGLLGVSQPETICPPGSKLPSATTCECSDENRKSNDNRRCDPKSLLYNWNEGTVNQADLRREDCEKLYSGLLADFNLASIKVCQCESTAFKGPSGKECWPLLYTNLTRNILLCYIPNSTPSLTNNRRCICQSGSRPSNSMKKDCDRIRARLEEPIVIDIPDVDPISANDCRELFGGLSELNNSRCVCPEIISFANNDRSRCHGFLNTPTGLPTLGDSDCPQHASRNRNLVAVAICQCNAGFVPSQDNRICVTADIPLVGTEEPLSASNCTNTNFTTDNCIAKYGIDSFCANNQCWCNRKLSFKTNDNRCERFSRYIFPGLHERHNVSCDVDADCTRDNVDINTVECTRRTSATDDYKVCVCKHGLFLNPLTQTCESHCPSDCNNRANSVCNGYDCVCKQGFIEENNTCVPVKEQIQLYKPCNSSFVTTENSSVQCTSCNRGECAVSYRDTGFQCAKFNFDNDRCIAQHSDVCNLLIDNSECFQDENKCVCKSGYYRDENLCALSVDSRCTATEQCGSNGICSGQRCRCADGKRTQDVTDAFGRSIQRCINGVDQIRFSFISVLLFIFVRIFFI</sequence>
<feature type="domain" description="EGF-like" evidence="3">
    <location>
        <begin position="114"/>
        <end position="148"/>
    </location>
</feature>
<comment type="caution">
    <text evidence="4">The sequence shown here is derived from an EMBL/GenBank/DDBJ whole genome shotgun (WGS) entry which is preliminary data.</text>
</comment>
<evidence type="ECO:0000256" key="1">
    <source>
        <dbReference type="SAM" id="Phobius"/>
    </source>
</evidence>
<dbReference type="EMBL" id="CAJNOW010000973">
    <property type="protein sequence ID" value="CAF1299719.1"/>
    <property type="molecule type" value="Genomic_DNA"/>
</dbReference>
<feature type="domain" description="EGF-like" evidence="3">
    <location>
        <begin position="985"/>
        <end position="1026"/>
    </location>
</feature>
<feature type="chain" id="PRO_5032501338" description="EGF-like domain-containing protein" evidence="2">
    <location>
        <begin position="24"/>
        <end position="1050"/>
    </location>
</feature>
<evidence type="ECO:0000256" key="2">
    <source>
        <dbReference type="SAM" id="SignalP"/>
    </source>
</evidence>
<keyword evidence="1" id="KW-0472">Membrane</keyword>
<evidence type="ECO:0000313" key="4">
    <source>
        <dbReference type="EMBL" id="CAF1299719.1"/>
    </source>
</evidence>
<feature type="domain" description="EGF-like" evidence="3">
    <location>
        <begin position="74"/>
        <end position="108"/>
    </location>
</feature>
<organism evidence="4 5">
    <name type="scientific">Rotaria magnacalcarata</name>
    <dbReference type="NCBI Taxonomy" id="392030"/>
    <lineage>
        <taxon>Eukaryota</taxon>
        <taxon>Metazoa</taxon>
        <taxon>Spiralia</taxon>
        <taxon>Gnathifera</taxon>
        <taxon>Rotifera</taxon>
        <taxon>Eurotatoria</taxon>
        <taxon>Bdelloidea</taxon>
        <taxon>Philodinida</taxon>
        <taxon>Philodinidae</taxon>
        <taxon>Rotaria</taxon>
    </lineage>
</organism>
<evidence type="ECO:0000259" key="3">
    <source>
        <dbReference type="SMART" id="SM00181"/>
    </source>
</evidence>
<feature type="domain" description="EGF-like" evidence="3">
    <location>
        <begin position="167"/>
        <end position="209"/>
    </location>
</feature>